<evidence type="ECO:0000313" key="4">
    <source>
        <dbReference type="EMBL" id="CUK25894.1"/>
    </source>
</evidence>
<name>A0A0P1IR07_9RHOB</name>
<dbReference type="SUPFAM" id="SSF46894">
    <property type="entry name" value="C-terminal effector domain of the bipartite response regulators"/>
    <property type="match status" value="1"/>
</dbReference>
<sequence>MSAKLPFALILDSDPGMVLSLRHLFQTICGLATENLSVVPEFSGEDGWPQVIVIGRVSRRATVIAELKEQGAPFILVIDRGEVTGEGEEAFLAGADDVIKTPFTLRVLALRLRARIGLLDTPEGRDVLAGAEHWESGAYIASHAGLTSAEAQVAHVLISNSGEIVSRDALSYAIDRRPWDYGDRKFDVHVAKIRKKLNAVFGEHVAVDTVRAAGYKLTIDPTAMQKLLR</sequence>
<dbReference type="GO" id="GO:0003677">
    <property type="term" value="F:DNA binding"/>
    <property type="evidence" value="ECO:0007669"/>
    <property type="project" value="UniProtKB-UniRule"/>
</dbReference>
<dbReference type="RefSeq" id="WP_058316695.1">
    <property type="nucleotide sequence ID" value="NZ_CYTO01000019.1"/>
</dbReference>
<evidence type="ECO:0000313" key="5">
    <source>
        <dbReference type="Proteomes" id="UP000051184"/>
    </source>
</evidence>
<organism evidence="4 5">
    <name type="scientific">Cognatishimia activa</name>
    <dbReference type="NCBI Taxonomy" id="1715691"/>
    <lineage>
        <taxon>Bacteria</taxon>
        <taxon>Pseudomonadati</taxon>
        <taxon>Pseudomonadota</taxon>
        <taxon>Alphaproteobacteria</taxon>
        <taxon>Rhodobacterales</taxon>
        <taxon>Paracoccaceae</taxon>
        <taxon>Cognatishimia</taxon>
    </lineage>
</organism>
<evidence type="ECO:0000256" key="2">
    <source>
        <dbReference type="PROSITE-ProRule" id="PRU01091"/>
    </source>
</evidence>
<dbReference type="Proteomes" id="UP000051184">
    <property type="component" value="Unassembled WGS sequence"/>
</dbReference>
<dbReference type="STRING" id="1715691.TA5113_01879"/>
<dbReference type="GO" id="GO:0006355">
    <property type="term" value="P:regulation of DNA-templated transcription"/>
    <property type="evidence" value="ECO:0007669"/>
    <property type="project" value="InterPro"/>
</dbReference>
<dbReference type="InterPro" id="IPR001867">
    <property type="entry name" value="OmpR/PhoB-type_DNA-bd"/>
</dbReference>
<keyword evidence="5" id="KW-1185">Reference proteome</keyword>
<dbReference type="Pfam" id="PF00486">
    <property type="entry name" value="Trans_reg_C"/>
    <property type="match status" value="1"/>
</dbReference>
<feature type="domain" description="OmpR/PhoB-type" evidence="3">
    <location>
        <begin position="110"/>
        <end position="219"/>
    </location>
</feature>
<keyword evidence="1 2" id="KW-0238">DNA-binding</keyword>
<dbReference type="GO" id="GO:0000160">
    <property type="term" value="P:phosphorelay signal transduction system"/>
    <property type="evidence" value="ECO:0007669"/>
    <property type="project" value="InterPro"/>
</dbReference>
<gene>
    <name evidence="4" type="primary">srrA_1</name>
    <name evidence="4" type="ORF">TA5114_01698</name>
</gene>
<dbReference type="CDD" id="cd00383">
    <property type="entry name" value="trans_reg_C"/>
    <property type="match status" value="1"/>
</dbReference>
<dbReference type="PROSITE" id="PS51755">
    <property type="entry name" value="OMPR_PHOB"/>
    <property type="match status" value="1"/>
</dbReference>
<dbReference type="EMBL" id="CYUE01000018">
    <property type="protein sequence ID" value="CUK25894.1"/>
    <property type="molecule type" value="Genomic_DNA"/>
</dbReference>
<accession>A0A0P1IR07</accession>
<protein>
    <submittedName>
        <fullName evidence="4">Staphylococcal respiratory response protein A</fullName>
    </submittedName>
</protein>
<dbReference type="Gene3D" id="1.10.10.10">
    <property type="entry name" value="Winged helix-like DNA-binding domain superfamily/Winged helix DNA-binding domain"/>
    <property type="match status" value="1"/>
</dbReference>
<evidence type="ECO:0000259" key="3">
    <source>
        <dbReference type="PROSITE" id="PS51755"/>
    </source>
</evidence>
<dbReference type="InterPro" id="IPR016032">
    <property type="entry name" value="Sig_transdc_resp-reg_C-effctor"/>
</dbReference>
<dbReference type="OrthoDB" id="7851642at2"/>
<dbReference type="AlphaFoldDB" id="A0A0P1IR07"/>
<dbReference type="InterPro" id="IPR036388">
    <property type="entry name" value="WH-like_DNA-bd_sf"/>
</dbReference>
<reference evidence="5" key="1">
    <citation type="submission" date="2015-09" db="EMBL/GenBank/DDBJ databases">
        <authorList>
            <person name="Rodrigo-Torres Lidia"/>
            <person name="Arahal R.David."/>
        </authorList>
    </citation>
    <scope>NUCLEOTIDE SEQUENCE [LARGE SCALE GENOMIC DNA]</scope>
    <source>
        <strain evidence="5">CECT 5114</strain>
    </source>
</reference>
<proteinExistence type="predicted"/>
<evidence type="ECO:0000256" key="1">
    <source>
        <dbReference type="ARBA" id="ARBA00023125"/>
    </source>
</evidence>
<dbReference type="SMART" id="SM00862">
    <property type="entry name" value="Trans_reg_C"/>
    <property type="match status" value="1"/>
</dbReference>
<feature type="DNA-binding region" description="OmpR/PhoB-type" evidence="2">
    <location>
        <begin position="110"/>
        <end position="219"/>
    </location>
</feature>